<evidence type="ECO:0000256" key="4">
    <source>
        <dbReference type="ARBA" id="ARBA00022454"/>
    </source>
</evidence>
<dbReference type="InterPro" id="IPR007673">
    <property type="entry name" value="Condensin_cplx_su1"/>
</dbReference>
<evidence type="ECO:0000256" key="6">
    <source>
        <dbReference type="ARBA" id="ARBA00022776"/>
    </source>
</evidence>
<comment type="caution">
    <text evidence="14">The sequence shown here is derived from an EMBL/GenBank/DDBJ whole genome shotgun (WGS) entry which is preliminary data.</text>
</comment>
<evidence type="ECO:0000256" key="9">
    <source>
        <dbReference type="ARBA" id="ARBA00023306"/>
    </source>
</evidence>
<dbReference type="PANTHER" id="PTHR14222:SF2">
    <property type="entry name" value="CONDENSIN COMPLEX SUBUNIT 1"/>
    <property type="match status" value="1"/>
</dbReference>
<dbReference type="InterPro" id="IPR032682">
    <property type="entry name" value="Cnd1_C"/>
</dbReference>
<sequence length="1109" mass="126071">MSFNLSESLNSFQEAEKDSHTPPGDAYSTLDQVTQFLAVSPESISESSIFESMEELCLAYPKLKKEEQKQVIYLVNSSLHNQADNTSHVLSSGDTDSFAIQKEYLERYAYLTHILLVFLGLQQMPTSNTNSKKVSNESLEVFKANCNNLENLMDAICSVMKLHLSKIFLTSPERDLFISVLTRPIYALMENEPRMKVVSIKMYMFKVISMAVKFHGHSPAAQSSILQNLTYFAHLYLVMAELLQVLNEQYDYPQLTEDVLREVSNKEFNNNDNNGPKQISLFITKVSELLPRILLKQMTLVSNLLNNSNYTLRCAVVEACGNIILEISQNEEELERYRGQISGLLDLLTERFLDQNPYVRTKAVQSIIKLCDGEVKFTQQRQGFIQLAVRSLEDRSSLVRRNSVKLLSRLVLTHPFGAIHGTQLTLSVWEKRLQAAESELRRLEPEENTEAIVERNLEKDSDDEDEDGQEEMASRIEKEKDVNANYKLKLTIKYYHDAIHFIKLVQRGVDVAAQLLYSRNKNEVIETMDFFVLADAYSIENISVGIRRMLHLIWMKNNTDEGTNVATHLVECYKQLFLETPDDASELESAVMIAKNLISLTYNASIPELASLEKLLGLMYESSLINDSVIKILWQIYSFQEERKFSKKQRRGSIIILGMLSLSDREIALKGIGSLLTIGLGVKGREDLTLAKYSCIALNRVVSQDQRKSGNQNVIVREDEVVKRLFDLLTEYNEDNEYYSVAEQAVNTLFNISSNPEGVATQIIKAKTQSTFEPSDNSHSQTVSLSQLLFIVGHIVIKIIVHLESLEGEFKKKKIEAEINKAKNNGNDKQGENELEMIGGTSEDDFTDAVSYIKDQELLYGKSSLLTKFGPLVKEICSNNLKYDNPILQRSAVLCMEKLMCVSSKYCEDNLALLITIMERSEDPIIRSNAVLGLGDMAVCFNNLVDENTDFLYRRLHDEDLMVKRTCLMTITFLILAGQVKVKGQLSQMAKCLEDPDQNISDMCKLFFTELATKDNAIYNGFIDIFSGLSSDESLEKDTMKRIIKFLLSFVEKERHQKQLTDKLVQRLSKVENEQQWNDVAFVLSALTTKNEQITQLLDAGYTMVAART</sequence>
<evidence type="ECO:0000256" key="2">
    <source>
        <dbReference type="ARBA" id="ARBA00004286"/>
    </source>
</evidence>
<feature type="domain" description="Condensin complex subunit 1 C-terminal" evidence="12">
    <location>
        <begin position="925"/>
        <end position="1085"/>
    </location>
</feature>
<dbReference type="OrthoDB" id="436262at2759"/>
<feature type="domain" description="Condensin complex subunit 1 N-terminal" evidence="13">
    <location>
        <begin position="67"/>
        <end position="221"/>
    </location>
</feature>
<feature type="compositionally biased region" description="Acidic residues" evidence="11">
    <location>
        <begin position="460"/>
        <end position="470"/>
    </location>
</feature>
<evidence type="ECO:0000259" key="12">
    <source>
        <dbReference type="Pfam" id="PF12717"/>
    </source>
</evidence>
<keyword evidence="15" id="KW-1185">Reference proteome</keyword>
<evidence type="ECO:0000256" key="11">
    <source>
        <dbReference type="SAM" id="MobiDB-lite"/>
    </source>
</evidence>
<keyword evidence="8" id="KW-0539">Nucleus</keyword>
<dbReference type="Proteomes" id="UP000769528">
    <property type="component" value="Unassembled WGS sequence"/>
</dbReference>
<reference evidence="14" key="1">
    <citation type="journal article" date="2021" name="Open Biol.">
        <title>Shared evolutionary footprints suggest mitochondrial oxidative damage underlies multiple complex I losses in fungi.</title>
        <authorList>
            <person name="Schikora-Tamarit M.A."/>
            <person name="Marcet-Houben M."/>
            <person name="Nosek J."/>
            <person name="Gabaldon T."/>
        </authorList>
    </citation>
    <scope>NUCLEOTIDE SEQUENCE</scope>
    <source>
        <strain evidence="14">CBS6341</strain>
    </source>
</reference>
<comment type="function">
    <text evidence="10">Regulatory subunit of the condensin complex, a complex required for conversion of interphase chromatin into mitotic-like condense chromosomes. The condensin complex probably introduces positive supercoils into relaxed DNA in the presence of type I topoisomerases and converts nicked DNA into positive knotted forms in the presence of type II topoisomerases.</text>
</comment>
<dbReference type="GO" id="GO:0005634">
    <property type="term" value="C:nucleus"/>
    <property type="evidence" value="ECO:0007669"/>
    <property type="project" value="UniProtKB-SubCell"/>
</dbReference>
<evidence type="ECO:0000256" key="3">
    <source>
        <dbReference type="ARBA" id="ARBA00009606"/>
    </source>
</evidence>
<dbReference type="InterPro" id="IPR026971">
    <property type="entry name" value="CND1/NCAPD3"/>
</dbReference>
<evidence type="ECO:0000313" key="14">
    <source>
        <dbReference type="EMBL" id="KAH3672354.1"/>
    </source>
</evidence>
<gene>
    <name evidence="14" type="ORF">WICMUC_004326</name>
</gene>
<dbReference type="GO" id="GO:0000779">
    <property type="term" value="C:condensed chromosome, centromeric region"/>
    <property type="evidence" value="ECO:0007669"/>
    <property type="project" value="TreeGrafter"/>
</dbReference>
<feature type="region of interest" description="Disordered" evidence="11">
    <location>
        <begin position="454"/>
        <end position="476"/>
    </location>
</feature>
<evidence type="ECO:0000256" key="10">
    <source>
        <dbReference type="PIRNR" id="PIRNR017127"/>
    </source>
</evidence>
<dbReference type="Pfam" id="PF12922">
    <property type="entry name" value="Cnd1_N"/>
    <property type="match status" value="1"/>
</dbReference>
<name>A0A9P8PJ50_9ASCO</name>
<comment type="subcellular location">
    <subcellularLocation>
        <location evidence="2">Chromosome</location>
    </subcellularLocation>
    <subcellularLocation>
        <location evidence="1">Nucleus</location>
    </subcellularLocation>
</comment>
<evidence type="ECO:0000259" key="13">
    <source>
        <dbReference type="Pfam" id="PF12922"/>
    </source>
</evidence>
<dbReference type="AlphaFoldDB" id="A0A9P8PJ50"/>
<dbReference type="GO" id="GO:0000796">
    <property type="term" value="C:condensin complex"/>
    <property type="evidence" value="ECO:0007669"/>
    <property type="project" value="TreeGrafter"/>
</dbReference>
<proteinExistence type="inferred from homology"/>
<keyword evidence="6 10" id="KW-0498">Mitosis</keyword>
<dbReference type="InterPro" id="IPR011989">
    <property type="entry name" value="ARM-like"/>
</dbReference>
<reference evidence="14" key="2">
    <citation type="submission" date="2021-01" db="EMBL/GenBank/DDBJ databases">
        <authorList>
            <person name="Schikora-Tamarit M.A."/>
        </authorList>
    </citation>
    <scope>NUCLEOTIDE SEQUENCE</scope>
    <source>
        <strain evidence="14">CBS6341</strain>
    </source>
</reference>
<feature type="compositionally biased region" description="Polar residues" evidence="11">
    <location>
        <begin position="1"/>
        <end position="13"/>
    </location>
</feature>
<evidence type="ECO:0000256" key="7">
    <source>
        <dbReference type="ARBA" id="ARBA00023067"/>
    </source>
</evidence>
<feature type="region of interest" description="Disordered" evidence="11">
    <location>
        <begin position="1"/>
        <end position="25"/>
    </location>
</feature>
<comment type="similarity">
    <text evidence="3 10">Belongs to the CND1 (condensin subunit 1) family.</text>
</comment>
<evidence type="ECO:0000256" key="1">
    <source>
        <dbReference type="ARBA" id="ARBA00004123"/>
    </source>
</evidence>
<dbReference type="GO" id="GO:0042393">
    <property type="term" value="F:histone binding"/>
    <property type="evidence" value="ECO:0007669"/>
    <property type="project" value="TreeGrafter"/>
</dbReference>
<keyword evidence="7 10" id="KW-0226">DNA condensation</keyword>
<dbReference type="Gene3D" id="1.25.10.10">
    <property type="entry name" value="Leucine-rich Repeat Variant"/>
    <property type="match status" value="2"/>
</dbReference>
<dbReference type="PANTHER" id="PTHR14222">
    <property type="entry name" value="CONDENSIN"/>
    <property type="match status" value="1"/>
</dbReference>
<dbReference type="SUPFAM" id="SSF48371">
    <property type="entry name" value="ARM repeat"/>
    <property type="match status" value="1"/>
</dbReference>
<evidence type="ECO:0000313" key="15">
    <source>
        <dbReference type="Proteomes" id="UP000769528"/>
    </source>
</evidence>
<dbReference type="GO" id="GO:0010032">
    <property type="term" value="P:meiotic chromosome condensation"/>
    <property type="evidence" value="ECO:0007669"/>
    <property type="project" value="TreeGrafter"/>
</dbReference>
<evidence type="ECO:0000256" key="8">
    <source>
        <dbReference type="ARBA" id="ARBA00023242"/>
    </source>
</evidence>
<dbReference type="GO" id="GO:0007076">
    <property type="term" value="P:mitotic chromosome condensation"/>
    <property type="evidence" value="ECO:0007669"/>
    <property type="project" value="InterPro"/>
</dbReference>
<accession>A0A9P8PJ50</accession>
<dbReference type="GO" id="GO:0051301">
    <property type="term" value="P:cell division"/>
    <property type="evidence" value="ECO:0007669"/>
    <property type="project" value="UniProtKB-KW"/>
</dbReference>
<dbReference type="InterPro" id="IPR024324">
    <property type="entry name" value="Condensin_cplx_su1_N"/>
</dbReference>
<evidence type="ECO:0000256" key="5">
    <source>
        <dbReference type="ARBA" id="ARBA00022618"/>
    </source>
</evidence>
<organism evidence="14 15">
    <name type="scientific">Wickerhamomyces mucosus</name>
    <dbReference type="NCBI Taxonomy" id="1378264"/>
    <lineage>
        <taxon>Eukaryota</taxon>
        <taxon>Fungi</taxon>
        <taxon>Dikarya</taxon>
        <taxon>Ascomycota</taxon>
        <taxon>Saccharomycotina</taxon>
        <taxon>Saccharomycetes</taxon>
        <taxon>Phaffomycetales</taxon>
        <taxon>Wickerhamomycetaceae</taxon>
        <taxon>Wickerhamomyces</taxon>
    </lineage>
</organism>
<dbReference type="FunFam" id="1.25.10.10:FF:000272">
    <property type="entry name" value="Condensin complex subunit 1"/>
    <property type="match status" value="1"/>
</dbReference>
<dbReference type="Pfam" id="PF12717">
    <property type="entry name" value="Cnd1"/>
    <property type="match status" value="1"/>
</dbReference>
<keyword evidence="4" id="KW-0158">Chromosome</keyword>
<keyword evidence="9 10" id="KW-0131">Cell cycle</keyword>
<dbReference type="EMBL" id="JAEUBF010001156">
    <property type="protein sequence ID" value="KAH3672354.1"/>
    <property type="molecule type" value="Genomic_DNA"/>
</dbReference>
<keyword evidence="5 10" id="KW-0132">Cell division</keyword>
<protein>
    <recommendedName>
        <fullName evidence="10">Condensin complex subunit 1</fullName>
    </recommendedName>
</protein>
<dbReference type="PIRSF" id="PIRSF017127">
    <property type="entry name" value="Condensin_D2"/>
    <property type="match status" value="1"/>
</dbReference>
<dbReference type="InterPro" id="IPR016024">
    <property type="entry name" value="ARM-type_fold"/>
</dbReference>